<feature type="compositionally biased region" description="Acidic residues" evidence="2">
    <location>
        <begin position="872"/>
        <end position="882"/>
    </location>
</feature>
<accession>A0A3S1BCM0</accession>
<dbReference type="STRING" id="188477.A0A3S1BCM0"/>
<evidence type="ECO:0000313" key="5">
    <source>
        <dbReference type="Proteomes" id="UP000271974"/>
    </source>
</evidence>
<feature type="region of interest" description="Disordered" evidence="2">
    <location>
        <begin position="530"/>
        <end position="643"/>
    </location>
</feature>
<dbReference type="GO" id="GO:0005829">
    <property type="term" value="C:cytosol"/>
    <property type="evidence" value="ECO:0007669"/>
    <property type="project" value="TreeGrafter"/>
</dbReference>
<feature type="compositionally biased region" description="Basic and acidic residues" evidence="2">
    <location>
        <begin position="536"/>
        <end position="553"/>
    </location>
</feature>
<dbReference type="InterPro" id="IPR055445">
    <property type="entry name" value="ARM_ARMC5"/>
</dbReference>
<dbReference type="OrthoDB" id="6086604at2759"/>
<evidence type="ECO:0000256" key="2">
    <source>
        <dbReference type="SAM" id="MobiDB-lite"/>
    </source>
</evidence>
<dbReference type="Gene3D" id="1.25.10.10">
    <property type="entry name" value="Leucine-rich Repeat Variant"/>
    <property type="match status" value="2"/>
</dbReference>
<feature type="compositionally biased region" description="Polar residues" evidence="2">
    <location>
        <begin position="784"/>
        <end position="796"/>
    </location>
</feature>
<keyword evidence="1" id="KW-0175">Coiled coil</keyword>
<feature type="compositionally biased region" description="Acidic residues" evidence="2">
    <location>
        <begin position="554"/>
        <end position="563"/>
    </location>
</feature>
<feature type="region of interest" description="Disordered" evidence="2">
    <location>
        <begin position="701"/>
        <end position="740"/>
    </location>
</feature>
<dbReference type="GO" id="GO:0009653">
    <property type="term" value="P:anatomical structure morphogenesis"/>
    <property type="evidence" value="ECO:0007669"/>
    <property type="project" value="TreeGrafter"/>
</dbReference>
<feature type="compositionally biased region" description="Polar residues" evidence="2">
    <location>
        <begin position="855"/>
        <end position="868"/>
    </location>
</feature>
<dbReference type="PANTHER" id="PTHR23312:SF8">
    <property type="entry name" value="ARMADILLO REPEAT-CONTAINING PROTEIN 5"/>
    <property type="match status" value="1"/>
</dbReference>
<feature type="compositionally biased region" description="Low complexity" evidence="2">
    <location>
        <begin position="1376"/>
        <end position="1389"/>
    </location>
</feature>
<feature type="compositionally biased region" description="Polar residues" evidence="2">
    <location>
        <begin position="604"/>
        <end position="613"/>
    </location>
</feature>
<dbReference type="InterPro" id="IPR011989">
    <property type="entry name" value="ARM-like"/>
</dbReference>
<evidence type="ECO:0000256" key="1">
    <source>
        <dbReference type="SAM" id="Coils"/>
    </source>
</evidence>
<feature type="compositionally biased region" description="Polar residues" evidence="2">
    <location>
        <begin position="620"/>
        <end position="630"/>
    </location>
</feature>
<feature type="region of interest" description="Disordered" evidence="2">
    <location>
        <begin position="1751"/>
        <end position="1774"/>
    </location>
</feature>
<feature type="region of interest" description="Disordered" evidence="2">
    <location>
        <begin position="746"/>
        <end position="765"/>
    </location>
</feature>
<proteinExistence type="predicted"/>
<feature type="compositionally biased region" description="Low complexity" evidence="2">
    <location>
        <begin position="770"/>
        <end position="783"/>
    </location>
</feature>
<dbReference type="InterPro" id="IPR000210">
    <property type="entry name" value="BTB/POZ_dom"/>
</dbReference>
<feature type="coiled-coil region" evidence="1">
    <location>
        <begin position="434"/>
        <end position="461"/>
    </location>
</feature>
<protein>
    <recommendedName>
        <fullName evidence="3">BTB domain-containing protein</fullName>
    </recommendedName>
</protein>
<dbReference type="Pfam" id="PF24768">
    <property type="entry name" value="ARM_ARMC5"/>
    <property type="match status" value="1"/>
</dbReference>
<dbReference type="InterPro" id="IPR016024">
    <property type="entry name" value="ARM-type_fold"/>
</dbReference>
<feature type="compositionally biased region" description="Low complexity" evidence="2">
    <location>
        <begin position="751"/>
        <end position="765"/>
    </location>
</feature>
<feature type="compositionally biased region" description="Polar residues" evidence="2">
    <location>
        <begin position="578"/>
        <end position="591"/>
    </location>
</feature>
<feature type="region of interest" description="Disordered" evidence="2">
    <location>
        <begin position="770"/>
        <end position="810"/>
    </location>
</feature>
<feature type="region of interest" description="Disordered" evidence="2">
    <location>
        <begin position="1862"/>
        <end position="1886"/>
    </location>
</feature>
<feature type="compositionally biased region" description="Low complexity" evidence="2">
    <location>
        <begin position="701"/>
        <end position="711"/>
    </location>
</feature>
<dbReference type="EMBL" id="RQTK01000368">
    <property type="protein sequence ID" value="RUS80878.1"/>
    <property type="molecule type" value="Genomic_DNA"/>
</dbReference>
<dbReference type="SUPFAM" id="SSF48371">
    <property type="entry name" value="ARM repeat"/>
    <property type="match status" value="1"/>
</dbReference>
<keyword evidence="5" id="KW-1185">Reference proteome</keyword>
<dbReference type="Pfam" id="PF00651">
    <property type="entry name" value="BTB"/>
    <property type="match status" value="1"/>
</dbReference>
<feature type="domain" description="BTB" evidence="3">
    <location>
        <begin position="1638"/>
        <end position="1701"/>
    </location>
</feature>
<comment type="caution">
    <text evidence="4">The sequence shown here is derived from an EMBL/GenBank/DDBJ whole genome shotgun (WGS) entry which is preliminary data.</text>
</comment>
<organism evidence="4 5">
    <name type="scientific">Elysia chlorotica</name>
    <name type="common">Eastern emerald elysia</name>
    <name type="synonym">Sea slug</name>
    <dbReference type="NCBI Taxonomy" id="188477"/>
    <lineage>
        <taxon>Eukaryota</taxon>
        <taxon>Metazoa</taxon>
        <taxon>Spiralia</taxon>
        <taxon>Lophotrochozoa</taxon>
        <taxon>Mollusca</taxon>
        <taxon>Gastropoda</taxon>
        <taxon>Heterobranchia</taxon>
        <taxon>Euthyneura</taxon>
        <taxon>Panpulmonata</taxon>
        <taxon>Sacoglossa</taxon>
        <taxon>Placobranchoidea</taxon>
        <taxon>Plakobranchidae</taxon>
        <taxon>Elysia</taxon>
    </lineage>
</organism>
<sequence length="2000" mass="218406">MIVHQIGRGEGVLPHGSSFLKACLRTTAIMGLDEDVTQVISELQTGADRSLFGSLTVLRTRLIKSSQARALLLRLNVSKLLLDLLAEKARHVRQAKLPDLVMSILANLCLDNVASKQILKCGGLETIANFTLSADQESIQNRGVRALSNLARHVGVVEELFNLEVPEFVTTRLLETEDEECRVTYCRAIRQMSKTESSVRRLVEDTLAVQALATMLKLDNKTLALKGLRTLAELSALRCCAQFAGQILAAKVEEELVTFSEDVDSDMAYFSLSLIYRLCEQGVVRPSLGAAGVVKLLVRLMSSNLFHVNRVSVLNSLCLCCVDSVNRNRIHDAGALEVFMSVLHGEESTQALSSWMEGSASGRTSEGKPSRPGNKSRDLCLRNSRFRVLYDRIIGCLVNFIYHEKCFTKLVSLGLVDVLLMHLQRCCDYQVRDQIDFKAELDSLEKENKNSEEQRNIDKALTESSANEYESEGTDETVDIKSHSVLSGSDHVAQGLEIPPANNSSEDRTEIIKHNSEGFQFVDSAELQEGAGIERSNSEILDHNVTQEEKREEEPEEPEDEEEKISKSILSRDPLNIDNENTSYQSLSRSETIPAKSAIDGYTGESNAQASSSRKVRHTFSINSPTYQSEMSRRSEEDYGSGVTCKDFSHSRLNLGVPGASPNNRPSPAWPVSPVNVPSSRLGSPVGFQSPYSPLSANASYYSPTQSSPPYNEAPFSPPSSLPPLSNRSPSSSSYQAGLSPTLSSISSNFSSPGQRSVSSVSPVHIPPCQSLQSASGAQGSFSPLSITNYPGSPLSQVGGEPGSQGQEVIASQQQWAGVSFQGSPSLFSDTQSLDGAVASPYRSQVPPGSLEAGPSTQCTLVSSSPLYSATDGEDDDDVEEDNQNKCNNGKGKKSSDQEEAMVINSGYTFTSDKEKQTGTDTVMEDSTATPGCEEVGVKTSQASTQNIDETTEFHKTHTNKNLKTLSRANKRSPSSCCSGEDTLELAAGNNQSPKRSRLDCNLSVPVSSSPAVLDAFLTSEGVDPAKTSAITGEAVTPSSSSTLPELNYSEGSRMDNDVRCLTINQTDYLQHGSAEKSFTRDTKTLVPRSSKVSKKFERMLSAPCLESVPQSQRGFKKRASLPQAAAEDVVTTEEFKASSCELLANSSDQTTSFSSPSSIHSLVSDLEGGAATNSLKQRSNNFSLLSAAQSEQRNRTSGEKTKRILQTTESNIFILLSSCSVRPGNSLKLMKPDVLSNLLNYISKAPSPLQRCFRILQRLFSNHLLFHRLILAQASTLIIQSLILEDDGTFPAAMFCAEWENLLGQVRHSRMNLSDLLPFSDSSDGTGSGTTGSQASDFGQRLDFEFRGDAYNMARTMSPRHGLAQRMFRYLYPDTRSTSTDSQTAADTEGSSHRSDKIYAPGASRVDTRVRVGLKLLACLSTVATSFYGEGEIQHLMHRGGLAELLSCRIFMLHMPIVWGRMIRHQFVLKHQSDWDALLRYLFMEKIPLAVKTAVLTGLSFNLHLDFPPKLVGRVINFPDTSRIDLSSKKNTQVSISSPSSLVSKSHAVTSSVNTVSDSVNIPKEESGKHTAGSNVTDFPSGESVHMSTKHVHKVPGSNPQSPHLFDDDEDEDDKFKSSQSKHLEHKCLYWRNSGNLDVTFIIKEDGIVYRHKANRCTMMGRSEVFAAMLGGAYAESLKTEIELVDTKATSFECILHYLHGCNSSSCSLLSFLTLTVPQIKYSKGTNLSVEGRTPSQSGTLNMDKIRPSERTQHGAGNVSSTSDVDHPQNLDSTVCEDSLDSLTLHENVVEKNVVSSPLSCSTSNSTPHDEPSIHVNSAMLAERVAGENNSALFVPPYSTLTEEDNKAVQAERHIQTQDFKIKTGPEHPATASSTKSEYSAGDTDPRDKAEAIAYIEELINICSDVLVLADRYLLTDLVNNICSVLSHVCLHPHTWEDLFKLASVFKQRPLAVDCMREALTAHEKPVEIVKGLQNLAEDGYADQAIEALGLLLKSARIH</sequence>
<feature type="region of interest" description="Disordered" evidence="2">
    <location>
        <begin position="1376"/>
        <end position="1399"/>
    </location>
</feature>
<feature type="region of interest" description="Disordered" evidence="2">
    <location>
        <begin position="1555"/>
        <end position="1619"/>
    </location>
</feature>
<evidence type="ECO:0000313" key="4">
    <source>
        <dbReference type="EMBL" id="RUS80878.1"/>
    </source>
</evidence>
<dbReference type="SUPFAM" id="SSF54695">
    <property type="entry name" value="POZ domain"/>
    <property type="match status" value="1"/>
</dbReference>
<dbReference type="PROSITE" id="PS50097">
    <property type="entry name" value="BTB"/>
    <property type="match status" value="1"/>
</dbReference>
<feature type="compositionally biased region" description="Low complexity" evidence="2">
    <location>
        <begin position="723"/>
        <end position="734"/>
    </location>
</feature>
<gene>
    <name evidence="4" type="ORF">EGW08_011349</name>
</gene>
<dbReference type="Gene3D" id="3.30.710.10">
    <property type="entry name" value="Potassium Channel Kv1.1, Chain A"/>
    <property type="match status" value="1"/>
</dbReference>
<feature type="region of interest" description="Disordered" evidence="2">
    <location>
        <begin position="839"/>
        <end position="944"/>
    </location>
</feature>
<dbReference type="InterPro" id="IPR011333">
    <property type="entry name" value="SKP1/BTB/POZ_sf"/>
</dbReference>
<name>A0A3S1BCM0_ELYCH</name>
<dbReference type="Proteomes" id="UP000271974">
    <property type="component" value="Unassembled WGS sequence"/>
</dbReference>
<evidence type="ECO:0000259" key="3">
    <source>
        <dbReference type="PROSITE" id="PS50097"/>
    </source>
</evidence>
<dbReference type="PANTHER" id="PTHR23312">
    <property type="entry name" value="ARMC5 ARMADILLO REPEAT-CONTAINING -RELATED"/>
    <property type="match status" value="1"/>
</dbReference>
<reference evidence="4 5" key="1">
    <citation type="submission" date="2019-01" db="EMBL/GenBank/DDBJ databases">
        <title>A draft genome assembly of the solar-powered sea slug Elysia chlorotica.</title>
        <authorList>
            <person name="Cai H."/>
            <person name="Li Q."/>
            <person name="Fang X."/>
            <person name="Li J."/>
            <person name="Curtis N.E."/>
            <person name="Altenburger A."/>
            <person name="Shibata T."/>
            <person name="Feng M."/>
            <person name="Maeda T."/>
            <person name="Schwartz J.A."/>
            <person name="Shigenobu S."/>
            <person name="Lundholm N."/>
            <person name="Nishiyama T."/>
            <person name="Yang H."/>
            <person name="Hasebe M."/>
            <person name="Li S."/>
            <person name="Pierce S.K."/>
            <person name="Wang J."/>
        </authorList>
    </citation>
    <scope>NUCLEOTIDE SEQUENCE [LARGE SCALE GENOMIC DNA]</scope>
    <source>
        <strain evidence="4">EC2010</strain>
        <tissue evidence="4">Whole organism of an adult</tissue>
    </source>
</reference>
<feature type="compositionally biased region" description="Polar residues" evidence="2">
    <location>
        <begin position="919"/>
        <end position="930"/>
    </location>
</feature>